<organism evidence="3 4">
    <name type="scientific">Argiope bruennichi</name>
    <name type="common">Wasp spider</name>
    <name type="synonym">Aranea bruennichi</name>
    <dbReference type="NCBI Taxonomy" id="94029"/>
    <lineage>
        <taxon>Eukaryota</taxon>
        <taxon>Metazoa</taxon>
        <taxon>Ecdysozoa</taxon>
        <taxon>Arthropoda</taxon>
        <taxon>Chelicerata</taxon>
        <taxon>Arachnida</taxon>
        <taxon>Araneae</taxon>
        <taxon>Araneomorphae</taxon>
        <taxon>Entelegynae</taxon>
        <taxon>Araneoidea</taxon>
        <taxon>Araneidae</taxon>
        <taxon>Argiope</taxon>
    </lineage>
</organism>
<dbReference type="PANTHER" id="PTHR13018:SF5">
    <property type="entry name" value="RE44586P"/>
    <property type="match status" value="1"/>
</dbReference>
<evidence type="ECO:0000256" key="1">
    <source>
        <dbReference type="SAM" id="Phobius"/>
    </source>
</evidence>
<feature type="transmembrane region" description="Helical" evidence="1">
    <location>
        <begin position="98"/>
        <end position="120"/>
    </location>
</feature>
<reference evidence="3" key="2">
    <citation type="submission" date="2020-06" db="EMBL/GenBank/DDBJ databases">
        <authorList>
            <person name="Sheffer M."/>
        </authorList>
    </citation>
    <scope>NUCLEOTIDE SEQUENCE</scope>
</reference>
<comment type="caution">
    <text evidence="3">The sequence shown here is derived from an EMBL/GenBank/DDBJ whole genome shotgun (WGS) entry which is preliminary data.</text>
</comment>
<protein>
    <submittedName>
        <fullName evidence="3">Calcium permeable stress-gated cation channel like protein</fullName>
    </submittedName>
</protein>
<dbReference type="InterPro" id="IPR003864">
    <property type="entry name" value="CSC1/OSCA1-like_7TM"/>
</dbReference>
<dbReference type="PANTHER" id="PTHR13018">
    <property type="entry name" value="PROBABLE MEMBRANE PROTEIN DUF221-RELATED"/>
    <property type="match status" value="1"/>
</dbReference>
<keyword evidence="1" id="KW-0472">Membrane</keyword>
<keyword evidence="1" id="KW-0812">Transmembrane</keyword>
<dbReference type="GO" id="GO:0005227">
    <property type="term" value="F:calcium-activated cation channel activity"/>
    <property type="evidence" value="ECO:0007669"/>
    <property type="project" value="InterPro"/>
</dbReference>
<proteinExistence type="predicted"/>
<feature type="domain" description="CSC1/OSCA1-like 7TM region" evidence="2">
    <location>
        <begin position="10"/>
        <end position="66"/>
    </location>
</feature>
<dbReference type="GO" id="GO:0005886">
    <property type="term" value="C:plasma membrane"/>
    <property type="evidence" value="ECO:0007669"/>
    <property type="project" value="TreeGrafter"/>
</dbReference>
<feature type="transmembrane region" description="Helical" evidence="1">
    <location>
        <begin position="20"/>
        <end position="47"/>
    </location>
</feature>
<accession>A0A8T0FAC6</accession>
<reference evidence="3" key="1">
    <citation type="journal article" date="2020" name="bioRxiv">
        <title>Chromosome-level reference genome of the European wasp spider Argiope bruennichi: a resource for studies on range expansion and evolutionary adaptation.</title>
        <authorList>
            <person name="Sheffer M.M."/>
            <person name="Hoppe A."/>
            <person name="Krehenwinkel H."/>
            <person name="Uhl G."/>
            <person name="Kuss A.W."/>
            <person name="Jensen L."/>
            <person name="Jensen C."/>
            <person name="Gillespie R.G."/>
            <person name="Hoff K.J."/>
            <person name="Prost S."/>
        </authorList>
    </citation>
    <scope>NUCLEOTIDE SEQUENCE</scope>
</reference>
<gene>
    <name evidence="3" type="ORF">HNY73_008799</name>
</gene>
<sequence>MSIRRAVIWDFSFGIEYSHSLLIFFIVEFYSLECPIISLTGVAYFFIKYQVDRYNIYFAYSPSRISQKVHILAVKFVMLTISFKYIGFFFLILVRGDWITVTYAANALMWISIIIFIIAFDPCNWKHICMVDLIFRPKKKREYRIVHRNIEQREWTSILPLDSSYLAVLEKEHILYMEKRNLR</sequence>
<dbReference type="EMBL" id="JABXBU010000015">
    <property type="protein sequence ID" value="KAF8787175.1"/>
    <property type="molecule type" value="Genomic_DNA"/>
</dbReference>
<dbReference type="Pfam" id="PF02714">
    <property type="entry name" value="RSN1_7TM"/>
    <property type="match status" value="1"/>
</dbReference>
<dbReference type="InterPro" id="IPR045122">
    <property type="entry name" value="Csc1-like"/>
</dbReference>
<feature type="transmembrane region" description="Helical" evidence="1">
    <location>
        <begin position="68"/>
        <end position="92"/>
    </location>
</feature>
<evidence type="ECO:0000259" key="2">
    <source>
        <dbReference type="Pfam" id="PF02714"/>
    </source>
</evidence>
<keyword evidence="4" id="KW-1185">Reference proteome</keyword>
<evidence type="ECO:0000313" key="4">
    <source>
        <dbReference type="Proteomes" id="UP000807504"/>
    </source>
</evidence>
<dbReference type="AlphaFoldDB" id="A0A8T0FAC6"/>
<keyword evidence="1" id="KW-1133">Transmembrane helix</keyword>
<dbReference type="Proteomes" id="UP000807504">
    <property type="component" value="Unassembled WGS sequence"/>
</dbReference>
<evidence type="ECO:0000313" key="3">
    <source>
        <dbReference type="EMBL" id="KAF8787175.1"/>
    </source>
</evidence>
<name>A0A8T0FAC6_ARGBR</name>